<dbReference type="PATRIC" id="fig|1173022.3.peg.1283"/>
<dbReference type="Pfam" id="PF00561">
    <property type="entry name" value="Abhydrolase_1"/>
    <property type="match status" value="1"/>
</dbReference>
<organism evidence="2 3">
    <name type="scientific">Crinalium epipsammum PCC 9333</name>
    <dbReference type="NCBI Taxonomy" id="1173022"/>
    <lineage>
        <taxon>Bacteria</taxon>
        <taxon>Bacillati</taxon>
        <taxon>Cyanobacteriota</taxon>
        <taxon>Cyanophyceae</taxon>
        <taxon>Gomontiellales</taxon>
        <taxon>Gomontiellaceae</taxon>
        <taxon>Crinalium</taxon>
    </lineage>
</organism>
<dbReference type="KEGG" id="cep:Cri9333_1184"/>
<dbReference type="SUPFAM" id="SSF53474">
    <property type="entry name" value="alpha/beta-Hydrolases"/>
    <property type="match status" value="1"/>
</dbReference>
<dbReference type="Proteomes" id="UP000010472">
    <property type="component" value="Chromosome"/>
</dbReference>
<accession>K9VVG8</accession>
<dbReference type="STRING" id="1173022.Cri9333_1184"/>
<dbReference type="HOGENOM" id="CLU_020336_35_1_3"/>
<dbReference type="EMBL" id="CP003620">
    <property type="protein sequence ID" value="AFZ12088.1"/>
    <property type="molecule type" value="Genomic_DNA"/>
</dbReference>
<dbReference type="EC" id="3.8.1.5" evidence="2"/>
<evidence type="ECO:0000313" key="3">
    <source>
        <dbReference type="Proteomes" id="UP000010472"/>
    </source>
</evidence>
<dbReference type="InterPro" id="IPR050228">
    <property type="entry name" value="Carboxylesterase_BioH"/>
</dbReference>
<protein>
    <submittedName>
        <fullName evidence="2">Haloalkane dehalogenase</fullName>
        <ecNumber evidence="2">3.8.1.5</ecNumber>
    </submittedName>
</protein>
<dbReference type="InterPro" id="IPR029058">
    <property type="entry name" value="AB_hydrolase_fold"/>
</dbReference>
<dbReference type="InterPro" id="IPR000639">
    <property type="entry name" value="Epox_hydrolase-like"/>
</dbReference>
<dbReference type="PRINTS" id="PR00412">
    <property type="entry name" value="EPOXHYDRLASE"/>
</dbReference>
<dbReference type="InterPro" id="IPR000073">
    <property type="entry name" value="AB_hydrolase_1"/>
</dbReference>
<dbReference type="PANTHER" id="PTHR43194">
    <property type="entry name" value="HYDROLASE ALPHA/BETA FOLD FAMILY"/>
    <property type="match status" value="1"/>
</dbReference>
<dbReference type="AlphaFoldDB" id="K9VVG8"/>
<dbReference type="PANTHER" id="PTHR43194:SF2">
    <property type="entry name" value="PEROXISOMAL MEMBRANE PROTEIN LPX1"/>
    <property type="match status" value="1"/>
</dbReference>
<evidence type="ECO:0000313" key="2">
    <source>
        <dbReference type="EMBL" id="AFZ12088.1"/>
    </source>
</evidence>
<keyword evidence="3" id="KW-1185">Reference proteome</keyword>
<dbReference type="GO" id="GO:0018786">
    <property type="term" value="F:haloalkane dehalogenase activity"/>
    <property type="evidence" value="ECO:0007669"/>
    <property type="project" value="UniProtKB-EC"/>
</dbReference>
<name>K9VVG8_9CYAN</name>
<dbReference type="OrthoDB" id="9797695at2"/>
<dbReference type="eggNOG" id="COG2267">
    <property type="taxonomic scope" value="Bacteria"/>
</dbReference>
<sequence length="260" mass="29149">MSDNGKLPVLLLHGLPSLSYSWSAVMPALAEKGFRAIAPDWIGFGLSAKPDRRDFAYTPDAFINALAEFIQALEIERFFLVVQGFLGSVGIQYALRHPNQIERLTILNAPLSPSAKLPWKIKQLGIPLVGEMLTQDPLLVDRTLESGSRYRVSDADLDVYRRPFLKSSDAGRSLFATVQNLQLKQSMAEITSSLNAWSIPTQLIWGIKDPWLPLTEAEYLANSLKQVELIKLEEGGHYPQDHWSAQVSDALVYFLRRQVV</sequence>
<dbReference type="Gene3D" id="3.40.50.1820">
    <property type="entry name" value="alpha/beta hydrolase"/>
    <property type="match status" value="1"/>
</dbReference>
<dbReference type="PRINTS" id="PR00111">
    <property type="entry name" value="ABHYDROLASE"/>
</dbReference>
<evidence type="ECO:0000259" key="1">
    <source>
        <dbReference type="Pfam" id="PF00561"/>
    </source>
</evidence>
<keyword evidence="2" id="KW-0378">Hydrolase</keyword>
<reference evidence="2 3" key="1">
    <citation type="submission" date="2012-06" db="EMBL/GenBank/DDBJ databases">
        <title>Finished chromosome of genome of Crinalium epipsammum PCC 9333.</title>
        <authorList>
            <consortium name="US DOE Joint Genome Institute"/>
            <person name="Gugger M."/>
            <person name="Coursin T."/>
            <person name="Rippka R."/>
            <person name="Tandeau De Marsac N."/>
            <person name="Huntemann M."/>
            <person name="Wei C.-L."/>
            <person name="Han J."/>
            <person name="Detter J.C."/>
            <person name="Han C."/>
            <person name="Tapia R."/>
            <person name="Davenport K."/>
            <person name="Daligault H."/>
            <person name="Erkkila T."/>
            <person name="Gu W."/>
            <person name="Munk A.C.C."/>
            <person name="Teshima H."/>
            <person name="Xu Y."/>
            <person name="Chain P."/>
            <person name="Chen A."/>
            <person name="Krypides N."/>
            <person name="Mavromatis K."/>
            <person name="Markowitz V."/>
            <person name="Szeto E."/>
            <person name="Ivanova N."/>
            <person name="Mikhailova N."/>
            <person name="Ovchinnikova G."/>
            <person name="Pagani I."/>
            <person name="Pati A."/>
            <person name="Goodwin L."/>
            <person name="Peters L."/>
            <person name="Pitluck S."/>
            <person name="Woyke T."/>
            <person name="Kerfeld C."/>
        </authorList>
    </citation>
    <scope>NUCLEOTIDE SEQUENCE [LARGE SCALE GENOMIC DNA]</scope>
    <source>
        <strain evidence="2 3">PCC 9333</strain>
    </source>
</reference>
<gene>
    <name evidence="2" type="ORF">Cri9333_1184</name>
</gene>
<proteinExistence type="predicted"/>
<feature type="domain" description="AB hydrolase-1" evidence="1">
    <location>
        <begin position="8"/>
        <end position="240"/>
    </location>
</feature>